<dbReference type="Proteomes" id="UP000255233">
    <property type="component" value="Unassembled WGS sequence"/>
</dbReference>
<accession>A0A379MST8</accession>
<reference evidence="1 2" key="1">
    <citation type="submission" date="2018-06" db="EMBL/GenBank/DDBJ databases">
        <authorList>
            <consortium name="Pathogen Informatics"/>
            <person name="Doyle S."/>
        </authorList>
    </citation>
    <scope>NUCLEOTIDE SEQUENCE [LARGE SCALE GENOMIC DNA]</scope>
    <source>
        <strain evidence="1 2">NCTC11190</strain>
    </source>
</reference>
<gene>
    <name evidence="1" type="ORF">NCTC11190_01121</name>
</gene>
<organism evidence="1 2">
    <name type="scientific">Rikenella microfusus</name>
    <dbReference type="NCBI Taxonomy" id="28139"/>
    <lineage>
        <taxon>Bacteria</taxon>
        <taxon>Pseudomonadati</taxon>
        <taxon>Bacteroidota</taxon>
        <taxon>Bacteroidia</taxon>
        <taxon>Bacteroidales</taxon>
        <taxon>Rikenellaceae</taxon>
        <taxon>Rikenella</taxon>
    </lineage>
</organism>
<name>A0A379MST8_9BACT</name>
<evidence type="ECO:0000313" key="1">
    <source>
        <dbReference type="EMBL" id="SUE33907.1"/>
    </source>
</evidence>
<protein>
    <submittedName>
        <fullName evidence="1">Uncharacterized protein</fullName>
    </submittedName>
</protein>
<proteinExistence type="predicted"/>
<evidence type="ECO:0000313" key="2">
    <source>
        <dbReference type="Proteomes" id="UP000255233"/>
    </source>
</evidence>
<sequence length="48" mass="5495">MNSLQNYYIWHDFTHTGANAAAGRKAQQPQDRGNGLFFGQNIFFYGQL</sequence>
<keyword evidence="2" id="KW-1185">Reference proteome</keyword>
<dbReference type="EMBL" id="UGVL01000001">
    <property type="protein sequence ID" value="SUE33907.1"/>
    <property type="molecule type" value="Genomic_DNA"/>
</dbReference>
<dbReference type="AlphaFoldDB" id="A0A379MST8"/>